<gene>
    <name evidence="9" type="ORF">HFP15_29230</name>
</gene>
<evidence type="ECO:0000313" key="10">
    <source>
        <dbReference type="Proteomes" id="UP000715441"/>
    </source>
</evidence>
<dbReference type="Pfam" id="PF00108">
    <property type="entry name" value="Thiolase_N"/>
    <property type="match status" value="1"/>
</dbReference>
<dbReference type="InterPro" id="IPR002155">
    <property type="entry name" value="Thiolase"/>
</dbReference>
<keyword evidence="3" id="KW-0808">Transferase</keyword>
<dbReference type="InterPro" id="IPR020616">
    <property type="entry name" value="Thiolase_N"/>
</dbReference>
<evidence type="ECO:0000259" key="8">
    <source>
        <dbReference type="Pfam" id="PF22691"/>
    </source>
</evidence>
<keyword evidence="4" id="KW-0445">Lipid transport</keyword>
<name>A0ABX1JB17_9PSEU</name>
<evidence type="ECO:0000256" key="3">
    <source>
        <dbReference type="ARBA" id="ARBA00022679"/>
    </source>
</evidence>
<evidence type="ECO:0000256" key="4">
    <source>
        <dbReference type="ARBA" id="ARBA00023055"/>
    </source>
</evidence>
<comment type="caution">
    <text evidence="9">The sequence shown here is derived from an EMBL/GenBank/DDBJ whole genome shotgun (WGS) entry which is preliminary data.</text>
</comment>
<dbReference type="PANTHER" id="PTHR42870">
    <property type="entry name" value="ACETYL-COA C-ACETYLTRANSFERASE"/>
    <property type="match status" value="1"/>
</dbReference>
<evidence type="ECO:0000256" key="5">
    <source>
        <dbReference type="ARBA" id="ARBA00023121"/>
    </source>
</evidence>
<evidence type="ECO:0000256" key="6">
    <source>
        <dbReference type="ARBA" id="ARBA00032316"/>
    </source>
</evidence>
<dbReference type="PROSITE" id="PS00737">
    <property type="entry name" value="THIOLASE_2"/>
    <property type="match status" value="1"/>
</dbReference>
<dbReference type="InterPro" id="IPR055140">
    <property type="entry name" value="Thiolase_C_2"/>
</dbReference>
<evidence type="ECO:0000313" key="9">
    <source>
        <dbReference type="EMBL" id="NKQ56958.1"/>
    </source>
</evidence>
<dbReference type="SUPFAM" id="SSF53901">
    <property type="entry name" value="Thiolase-like"/>
    <property type="match status" value="2"/>
</dbReference>
<dbReference type="Gene3D" id="3.40.47.10">
    <property type="match status" value="1"/>
</dbReference>
<evidence type="ECO:0000256" key="2">
    <source>
        <dbReference type="ARBA" id="ARBA00022448"/>
    </source>
</evidence>
<keyword evidence="5" id="KW-0446">Lipid-binding</keyword>
<feature type="domain" description="Thiolase N-terminal" evidence="7">
    <location>
        <begin position="5"/>
        <end position="234"/>
    </location>
</feature>
<keyword evidence="10" id="KW-1185">Reference proteome</keyword>
<dbReference type="InterPro" id="IPR016039">
    <property type="entry name" value="Thiolase-like"/>
</dbReference>
<accession>A0ABX1JB17</accession>
<dbReference type="Pfam" id="PF22691">
    <property type="entry name" value="Thiolase_C_1"/>
    <property type="match status" value="1"/>
</dbReference>
<dbReference type="EMBL" id="JAAXLS010000029">
    <property type="protein sequence ID" value="NKQ56958.1"/>
    <property type="molecule type" value="Genomic_DNA"/>
</dbReference>
<protein>
    <recommendedName>
        <fullName evidence="1">propanoyl-CoA C-acyltransferase</fullName>
        <ecNumber evidence="1">2.3.1.176</ecNumber>
    </recommendedName>
    <alternativeName>
        <fullName evidence="6">Propanoyl-CoA C-acyltransferase</fullName>
    </alternativeName>
</protein>
<evidence type="ECO:0000256" key="1">
    <source>
        <dbReference type="ARBA" id="ARBA00012352"/>
    </source>
</evidence>
<evidence type="ECO:0000259" key="7">
    <source>
        <dbReference type="Pfam" id="PF00108"/>
    </source>
</evidence>
<organism evidence="9 10">
    <name type="scientific">Amycolatopsis acididurans</name>
    <dbReference type="NCBI Taxonomy" id="2724524"/>
    <lineage>
        <taxon>Bacteria</taxon>
        <taxon>Bacillati</taxon>
        <taxon>Actinomycetota</taxon>
        <taxon>Actinomycetes</taxon>
        <taxon>Pseudonocardiales</taxon>
        <taxon>Pseudonocardiaceae</taxon>
        <taxon>Amycolatopsis</taxon>
    </lineage>
</organism>
<dbReference type="PIRSF" id="PIRSF000429">
    <property type="entry name" value="Ac-CoA_Ac_transf"/>
    <property type="match status" value="1"/>
</dbReference>
<keyword evidence="2" id="KW-0813">Transport</keyword>
<reference evidence="9 10" key="1">
    <citation type="submission" date="2020-04" db="EMBL/GenBank/DDBJ databases">
        <title>Novel species.</title>
        <authorList>
            <person name="Teo W.F.A."/>
            <person name="Lipun K."/>
            <person name="Srisuk N."/>
            <person name="Duangmal K."/>
        </authorList>
    </citation>
    <scope>NUCLEOTIDE SEQUENCE [LARGE SCALE GENOMIC DNA]</scope>
    <source>
        <strain evidence="9 10">K13G38</strain>
    </source>
</reference>
<dbReference type="InterPro" id="IPR020613">
    <property type="entry name" value="Thiolase_CS"/>
</dbReference>
<dbReference type="PANTHER" id="PTHR42870:SF1">
    <property type="entry name" value="NON-SPECIFIC LIPID-TRANSFER PROTEIN-LIKE 2"/>
    <property type="match status" value="1"/>
</dbReference>
<dbReference type="EC" id="2.3.1.176" evidence="1"/>
<dbReference type="CDD" id="cd00829">
    <property type="entry name" value="SCP-x_thiolase"/>
    <property type="match status" value="1"/>
</dbReference>
<feature type="domain" description="Thiolase C-terminal" evidence="8">
    <location>
        <begin position="271"/>
        <end position="385"/>
    </location>
</feature>
<proteinExistence type="predicted"/>
<sequence length="396" mass="40326">MVREVSITGAGMTGFGKFPEVSLRELGTSAIREALDDAGLAESDVDLVVHANAVAGLLTGQEMTRGQVVVSGTGLTGIPMINVENACAGSSTAVHVALAAIRSGAYQTALVVGTEKMSGRGTAEALGALTTAADVERLAEFNRELTGSDGPVDSFFMEIYARTTADYMARSGATARDFAEVAAKNSVHGSLNPKAQYRTARTPEEVLASRAVAGPLTMLMCSPIADGAAALVLQAGERVRDRASAVRIRASVLRSGIPGGGAVPLEQRTIDAAYAEAGIGPDDLDLAEVHDAASPNELVVCEELGLCSPGDGPKLLATGATRLGGRIPVNTSGGLVSRGHPVGATGAAQLVELVTQIRGRAGARQVEGARIGIAENAGGYTHPEAAACAVTIVSKD</sequence>
<dbReference type="Proteomes" id="UP000715441">
    <property type="component" value="Unassembled WGS sequence"/>
</dbReference>